<dbReference type="Proteomes" id="UP000222310">
    <property type="component" value="Unassembled WGS sequence"/>
</dbReference>
<feature type="transmembrane region" description="Helical" evidence="7">
    <location>
        <begin position="94"/>
        <end position="111"/>
    </location>
</feature>
<comment type="subcellular location">
    <subcellularLocation>
        <location evidence="1">Cell membrane</location>
        <topology evidence="1">Multi-pass membrane protein</topology>
    </subcellularLocation>
</comment>
<keyword evidence="6 7" id="KW-0472">Membrane</keyword>
<feature type="transmembrane region" description="Helical" evidence="7">
    <location>
        <begin position="142"/>
        <end position="161"/>
    </location>
</feature>
<dbReference type="EMBL" id="LAHD01000188">
    <property type="protein sequence ID" value="PHJ93525.1"/>
    <property type="molecule type" value="Genomic_DNA"/>
</dbReference>
<feature type="transmembrane region" description="Helical" evidence="7">
    <location>
        <begin position="118"/>
        <end position="136"/>
    </location>
</feature>
<feature type="transmembrane region" description="Helical" evidence="7">
    <location>
        <begin position="173"/>
        <end position="192"/>
    </location>
</feature>
<dbReference type="RefSeq" id="WP_099072662.1">
    <property type="nucleotide sequence ID" value="NZ_LAHD01000188.1"/>
</dbReference>
<evidence type="ECO:0000256" key="4">
    <source>
        <dbReference type="ARBA" id="ARBA00022692"/>
    </source>
</evidence>
<dbReference type="SUPFAM" id="SSF103481">
    <property type="entry name" value="Multidrug resistance efflux transporter EmrE"/>
    <property type="match status" value="2"/>
</dbReference>
<dbReference type="AlphaFoldDB" id="A0A9Q5Z4W9"/>
<dbReference type="InterPro" id="IPR000620">
    <property type="entry name" value="EamA_dom"/>
</dbReference>
<evidence type="ECO:0000313" key="10">
    <source>
        <dbReference type="Proteomes" id="UP000222310"/>
    </source>
</evidence>
<evidence type="ECO:0000256" key="2">
    <source>
        <dbReference type="ARBA" id="ARBA00007362"/>
    </source>
</evidence>
<feature type="transmembrane region" description="Helical" evidence="7">
    <location>
        <begin position="69"/>
        <end position="88"/>
    </location>
</feature>
<organism evidence="9 10">
    <name type="scientific">Nostoc linckia z8</name>
    <dbReference type="NCBI Taxonomy" id="1628746"/>
    <lineage>
        <taxon>Bacteria</taxon>
        <taxon>Bacillati</taxon>
        <taxon>Cyanobacteriota</taxon>
        <taxon>Cyanophyceae</taxon>
        <taxon>Nostocales</taxon>
        <taxon>Nostocaceae</taxon>
        <taxon>Nostoc</taxon>
    </lineage>
</organism>
<feature type="transmembrane region" description="Helical" evidence="7">
    <location>
        <begin position="35"/>
        <end position="57"/>
    </location>
</feature>
<dbReference type="InterPro" id="IPR037185">
    <property type="entry name" value="EmrE-like"/>
</dbReference>
<evidence type="ECO:0000256" key="5">
    <source>
        <dbReference type="ARBA" id="ARBA00022989"/>
    </source>
</evidence>
<feature type="transmembrane region" description="Helical" evidence="7">
    <location>
        <begin position="204"/>
        <end position="224"/>
    </location>
</feature>
<gene>
    <name evidence="9" type="ORF">VF08_35320</name>
</gene>
<comment type="caution">
    <text evidence="9">The sequence shown here is derived from an EMBL/GenBank/DDBJ whole genome shotgun (WGS) entry which is preliminary data.</text>
</comment>
<feature type="transmembrane region" description="Helical" evidence="7">
    <location>
        <begin position="236"/>
        <end position="254"/>
    </location>
</feature>
<protein>
    <submittedName>
        <fullName evidence="9">Membrane protein</fullName>
    </submittedName>
</protein>
<dbReference type="Pfam" id="PF00892">
    <property type="entry name" value="EamA"/>
    <property type="match status" value="2"/>
</dbReference>
<keyword evidence="4 7" id="KW-0812">Transmembrane</keyword>
<evidence type="ECO:0000256" key="7">
    <source>
        <dbReference type="SAM" id="Phobius"/>
    </source>
</evidence>
<feature type="transmembrane region" description="Helical" evidence="7">
    <location>
        <begin position="260"/>
        <end position="276"/>
    </location>
</feature>
<dbReference type="PANTHER" id="PTHR42920">
    <property type="entry name" value="OS03G0707200 PROTEIN-RELATED"/>
    <property type="match status" value="1"/>
</dbReference>
<comment type="similarity">
    <text evidence="2">Belongs to the EamA transporter family.</text>
</comment>
<proteinExistence type="inferred from homology"/>
<dbReference type="PANTHER" id="PTHR42920:SF5">
    <property type="entry name" value="EAMA DOMAIN-CONTAINING PROTEIN"/>
    <property type="match status" value="1"/>
</dbReference>
<name>A0A9Q5Z4W9_NOSLI</name>
<dbReference type="InterPro" id="IPR051258">
    <property type="entry name" value="Diverse_Substrate_Transporter"/>
</dbReference>
<feature type="domain" description="EamA" evidence="8">
    <location>
        <begin position="143"/>
        <end position="275"/>
    </location>
</feature>
<evidence type="ECO:0000256" key="6">
    <source>
        <dbReference type="ARBA" id="ARBA00023136"/>
    </source>
</evidence>
<reference evidence="9 10" key="1">
    <citation type="submission" date="2015-02" db="EMBL/GenBank/DDBJ databases">
        <title>Nostoc linckia genome annotation.</title>
        <authorList>
            <person name="Zhou Z."/>
        </authorList>
    </citation>
    <scope>NUCLEOTIDE SEQUENCE [LARGE SCALE GENOMIC DNA]</scope>
    <source>
        <strain evidence="10">z8</strain>
    </source>
</reference>
<feature type="transmembrane region" description="Helical" evidence="7">
    <location>
        <begin position="12"/>
        <end position="29"/>
    </location>
</feature>
<evidence type="ECO:0000256" key="3">
    <source>
        <dbReference type="ARBA" id="ARBA00022475"/>
    </source>
</evidence>
<keyword evidence="5 7" id="KW-1133">Transmembrane helix</keyword>
<dbReference type="GeneID" id="57098824"/>
<evidence type="ECO:0000259" key="8">
    <source>
        <dbReference type="Pfam" id="PF00892"/>
    </source>
</evidence>
<feature type="domain" description="EamA" evidence="8">
    <location>
        <begin position="10"/>
        <end position="135"/>
    </location>
</feature>
<evidence type="ECO:0000256" key="1">
    <source>
        <dbReference type="ARBA" id="ARBA00004651"/>
    </source>
</evidence>
<keyword evidence="3" id="KW-1003">Cell membrane</keyword>
<evidence type="ECO:0000313" key="9">
    <source>
        <dbReference type="EMBL" id="PHJ93525.1"/>
    </source>
</evidence>
<sequence>MQIENTLRFKGLMLLILVNVISATTFPLIKDIVSSLSPSTLIATRFVIAAAVLAVNLRNFNAVLFRDGTVLGLFLFLFLAIETIALKTIPANRAAFIGSLNALIVPLLAWLSGQRVPLKAFLAAGVAVIGIGVMFWEGGELGIGDVLMFVDAFIYAGYIIFLDRVAPRHSTLTLTSVQLLFIAALGLLWNNTQILHQFEVIQQHWGVILYLGLLATAAVIWLQTLAQQWVSAEETALLYTLEPLFATIFSFWLLGEHLGIRGLIGAILVLVALVLSQSPEKIEPEAKVEVQSS</sequence>
<dbReference type="GO" id="GO:0005886">
    <property type="term" value="C:plasma membrane"/>
    <property type="evidence" value="ECO:0007669"/>
    <property type="project" value="UniProtKB-SubCell"/>
</dbReference>
<accession>A0A9Q5Z4W9</accession>